<evidence type="ECO:0000256" key="1">
    <source>
        <dbReference type="SAM" id="Phobius"/>
    </source>
</evidence>
<dbReference type="GeneID" id="10722914"/>
<proteinExistence type="predicted"/>
<dbReference type="RefSeq" id="YP_004376241.1">
    <property type="nucleotide sequence ID" value="NC_015398.1"/>
</dbReference>
<dbReference type="Pfam" id="PF05006">
    <property type="entry name" value="PIF3"/>
    <property type="match status" value="1"/>
</dbReference>
<dbReference type="InterPro" id="IPR007703">
    <property type="entry name" value="PIF3"/>
</dbReference>
<accession>F4ZKR0</accession>
<dbReference type="EMBL" id="HQ116624">
    <property type="protein sequence ID" value="AEB00321.1"/>
    <property type="molecule type" value="Genomic_DNA"/>
</dbReference>
<keyword evidence="1" id="KW-0472">Membrane</keyword>
<keyword evidence="1" id="KW-1133">Transmembrane helix</keyword>
<dbReference type="KEGG" id="vg:10722914"/>
<organism evidence="2 3">
    <name type="scientific">Clostera anachoreta granulovirus</name>
    <dbReference type="NCBI Taxonomy" id="283675"/>
    <lineage>
        <taxon>Viruses</taxon>
        <taxon>Viruses incertae sedis</taxon>
        <taxon>Naldaviricetes</taxon>
        <taxon>Lefavirales</taxon>
        <taxon>Baculoviridae</taxon>
        <taxon>Betabaculovirus</taxon>
        <taxon>Betabaculovirus clanachoretae</taxon>
    </lineage>
</organism>
<dbReference type="Proteomes" id="UP000203549">
    <property type="component" value="Segment"/>
</dbReference>
<name>F4ZKR0_9BBAC</name>
<evidence type="ECO:0000313" key="3">
    <source>
        <dbReference type="Proteomes" id="UP000203549"/>
    </source>
</evidence>
<feature type="transmembrane region" description="Helical" evidence="1">
    <location>
        <begin position="20"/>
        <end position="42"/>
    </location>
</feature>
<keyword evidence="3" id="KW-1185">Reference proteome</keyword>
<sequence>MLRHCVLCNEMVVLLLVRILMWWLWMLLLLLFPIIVVTGMGIRRHVDMQNTRLRVLFERHNITDCDTVNVPCVSDAQCRDNCVSGLVMHCNDGGFCSAGTRYVLSETEKCDPARGLVVVFNAIESLGFERVCVSLYRDVIEDGGDLRPYVCEHGVMNVSLEERPFSVDDCECDDGYTKFVYTQGAYNRPTPVCLTNNQARLFGRIYTPIQ</sequence>
<protein>
    <submittedName>
        <fullName evidence="2">Pif-3</fullName>
    </submittedName>
</protein>
<keyword evidence="1" id="KW-0812">Transmembrane</keyword>
<dbReference type="OrthoDB" id="9997at10239"/>
<reference evidence="2 3" key="1">
    <citation type="journal article" date="2011" name="Arch. Virol.">
        <title>Genomic sequencing and analysis of Clostera anachoreta granulovirus.</title>
        <authorList>
            <person name="Liang Z."/>
            <person name="Zhang X."/>
            <person name="Yin X."/>
            <person name="Cao S."/>
            <person name="Xu F."/>
        </authorList>
    </citation>
    <scope>NUCLEOTIDE SEQUENCE [LARGE SCALE GENOMIC DNA]</scope>
    <source>
        <strain evidence="2">ClanGV-HBHN</strain>
    </source>
</reference>
<evidence type="ECO:0000313" key="2">
    <source>
        <dbReference type="EMBL" id="AEB00321.1"/>
    </source>
</evidence>